<name>A0AA35QU16_GEOBA</name>
<comment type="caution">
    <text evidence="2">The sequence shown here is derived from an EMBL/GenBank/DDBJ whole genome shotgun (WGS) entry which is preliminary data.</text>
</comment>
<evidence type="ECO:0000256" key="1">
    <source>
        <dbReference type="SAM" id="MobiDB-lite"/>
    </source>
</evidence>
<evidence type="ECO:0000313" key="3">
    <source>
        <dbReference type="Proteomes" id="UP001174909"/>
    </source>
</evidence>
<organism evidence="2 3">
    <name type="scientific">Geodia barretti</name>
    <name type="common">Barrett's horny sponge</name>
    <dbReference type="NCBI Taxonomy" id="519541"/>
    <lineage>
        <taxon>Eukaryota</taxon>
        <taxon>Metazoa</taxon>
        <taxon>Porifera</taxon>
        <taxon>Demospongiae</taxon>
        <taxon>Heteroscleromorpha</taxon>
        <taxon>Tetractinellida</taxon>
        <taxon>Astrophorina</taxon>
        <taxon>Geodiidae</taxon>
        <taxon>Geodia</taxon>
    </lineage>
</organism>
<protein>
    <submittedName>
        <fullName evidence="2">Uncharacterized protein</fullName>
    </submittedName>
</protein>
<gene>
    <name evidence="2" type="ORF">GBAR_LOCUS911</name>
</gene>
<dbReference type="AlphaFoldDB" id="A0AA35QU16"/>
<proteinExistence type="predicted"/>
<accession>A0AA35QU16</accession>
<dbReference type="Proteomes" id="UP001174909">
    <property type="component" value="Unassembled WGS sequence"/>
</dbReference>
<dbReference type="GO" id="GO:0048011">
    <property type="term" value="P:neurotrophin TRK receptor signaling pathway"/>
    <property type="evidence" value="ECO:0007669"/>
    <property type="project" value="InterPro"/>
</dbReference>
<dbReference type="GO" id="GO:0032007">
    <property type="term" value="P:negative regulation of TOR signaling"/>
    <property type="evidence" value="ECO:0007669"/>
    <property type="project" value="InterPro"/>
</dbReference>
<dbReference type="GO" id="GO:0005737">
    <property type="term" value="C:cytoplasm"/>
    <property type="evidence" value="ECO:0007669"/>
    <property type="project" value="TreeGrafter"/>
</dbReference>
<feature type="region of interest" description="Disordered" evidence="1">
    <location>
        <begin position="268"/>
        <end position="331"/>
    </location>
</feature>
<feature type="compositionally biased region" description="Polar residues" evidence="1">
    <location>
        <begin position="297"/>
        <end position="309"/>
    </location>
</feature>
<dbReference type="EMBL" id="CASHTH010000135">
    <property type="protein sequence ID" value="CAI7992060.1"/>
    <property type="molecule type" value="Genomic_DNA"/>
</dbReference>
<reference evidence="2" key="1">
    <citation type="submission" date="2023-03" db="EMBL/GenBank/DDBJ databases">
        <authorList>
            <person name="Steffen K."/>
            <person name="Cardenas P."/>
        </authorList>
    </citation>
    <scope>NUCLEOTIDE SEQUENCE</scope>
</reference>
<sequence length="366" mass="40511">MARLRCRCLNVVLHCKEEKWETRPVPGERVLAPGHRLTTLTLHEVEQDLHGLTAEHVVLLQSETVGDWTIQSCANCGCDVCVSHCQKNRTLVCPGLLSTDQDVAQVKGHLHYSSVFRIAVNPDLDSEEEEMGRGARPRASSMSFGRDDPLIRQLHTQVRQYLAREEEDMEERIREFERKEKDTFARLQHKTFTQRTLLFAAIDKARRGVAKEDGASQPHPSPNSSPFPSIDNQQKRVTITLSDPRPTPNNKPVADDALFSLDGFDEEVEEVDGGEKGGVAFPQSDDEESGTDDSSYRDLSSVQIASSAPLSVPLFHSQPQDMREAGVAGGPADMASSIKALALSVQNTGVFGDLPRPRVNSASRYK</sequence>
<feature type="region of interest" description="Disordered" evidence="1">
    <location>
        <begin position="209"/>
        <end position="232"/>
    </location>
</feature>
<evidence type="ECO:0000313" key="2">
    <source>
        <dbReference type="EMBL" id="CAI7992060.1"/>
    </source>
</evidence>
<keyword evidence="3" id="KW-1185">Reference proteome</keyword>
<dbReference type="PANTHER" id="PTHR21844:SF2">
    <property type="entry name" value="PROLINE-RICH AKT1 SUBSTRATE 1"/>
    <property type="match status" value="1"/>
</dbReference>
<dbReference type="InterPro" id="IPR026682">
    <property type="entry name" value="AKT1S1"/>
</dbReference>
<dbReference type="PANTHER" id="PTHR21844">
    <property type="entry name" value="AKT1 SUBSTRATE 1 PROTEIN"/>
    <property type="match status" value="1"/>
</dbReference>